<evidence type="ECO:0000256" key="4">
    <source>
        <dbReference type="ARBA" id="ARBA00022574"/>
    </source>
</evidence>
<dbReference type="PROSITE" id="PS50082">
    <property type="entry name" value="WD_REPEATS_2"/>
    <property type="match status" value="2"/>
</dbReference>
<feature type="repeat" description="WD" evidence="14">
    <location>
        <begin position="396"/>
        <end position="428"/>
    </location>
</feature>
<comment type="function">
    <text evidence="15">Ubiquitin-protein ligase which is mainly involved pre-mRNA splicing and DNA repair. Required for pre-mRNA splicing as component of the spliceosome.</text>
</comment>
<reference evidence="18 19" key="1">
    <citation type="journal article" date="2018" name="Mol. Biol. Evol.">
        <title>Broad Genomic Sampling Reveals a Smut Pathogenic Ancestry of the Fungal Clade Ustilaginomycotina.</title>
        <authorList>
            <person name="Kijpornyongpan T."/>
            <person name="Mondo S.J."/>
            <person name="Barry K."/>
            <person name="Sandor L."/>
            <person name="Lee J."/>
            <person name="Lipzen A."/>
            <person name="Pangilinan J."/>
            <person name="LaButti K."/>
            <person name="Hainaut M."/>
            <person name="Henrissat B."/>
            <person name="Grigoriev I.V."/>
            <person name="Spatafora J.W."/>
            <person name="Aime M.C."/>
        </authorList>
    </citation>
    <scope>NUCLEOTIDE SEQUENCE [LARGE SCALE GENOMIC DNA]</scope>
    <source>
        <strain evidence="18 19">MCA 4718</strain>
    </source>
</reference>
<evidence type="ECO:0000256" key="6">
    <source>
        <dbReference type="ARBA" id="ARBA00022679"/>
    </source>
</evidence>
<keyword evidence="11 15" id="KW-0508">mRNA splicing</keyword>
<comment type="catalytic activity">
    <reaction evidence="15">
        <text>S-ubiquitinyl-[E2 ubiquitin-conjugating enzyme]-L-cysteine + [acceptor protein]-L-lysine = [E2 ubiquitin-conjugating enzyme]-L-cysteine + N(6)-ubiquitinyl-[acceptor protein]-L-lysine.</text>
        <dbReference type="EC" id="2.3.2.27"/>
    </reaction>
</comment>
<keyword evidence="16" id="KW-0175">Coiled coil</keyword>
<dbReference type="Pfam" id="PF00400">
    <property type="entry name" value="WD40"/>
    <property type="match status" value="3"/>
</dbReference>
<protein>
    <recommendedName>
        <fullName evidence="15">Pre-mRNA-processing factor 19</fullName>
        <ecNumber evidence="15">2.3.2.27</ecNumber>
    </recommendedName>
</protein>
<dbReference type="FunFam" id="3.30.40.10:FF:000027">
    <property type="entry name" value="Pre-mRNA-processing factor 19, putative"/>
    <property type="match status" value="1"/>
</dbReference>
<dbReference type="InterPro" id="IPR013083">
    <property type="entry name" value="Znf_RING/FYVE/PHD"/>
</dbReference>
<dbReference type="InterPro" id="IPR024977">
    <property type="entry name" value="Apc4-like_WD40_dom"/>
</dbReference>
<keyword evidence="12 15" id="KW-0234">DNA repair</keyword>
<dbReference type="InterPro" id="IPR055340">
    <property type="entry name" value="RING-Ubox_PRP19"/>
</dbReference>
<dbReference type="STRING" id="1684307.A0A316UBS0"/>
<dbReference type="InterPro" id="IPR038959">
    <property type="entry name" value="Prp19"/>
</dbReference>
<dbReference type="Pfam" id="PF12894">
    <property type="entry name" value="ANAPC4_WD40"/>
    <property type="match status" value="1"/>
</dbReference>
<dbReference type="CDD" id="cd16656">
    <property type="entry name" value="RING-Ubox_PRP19"/>
    <property type="match status" value="1"/>
</dbReference>
<dbReference type="PANTHER" id="PTHR43995">
    <property type="entry name" value="PRE-MRNA-PROCESSING FACTOR 19"/>
    <property type="match status" value="1"/>
</dbReference>
<evidence type="ECO:0000313" key="18">
    <source>
        <dbReference type="EMBL" id="PWN22680.1"/>
    </source>
</evidence>
<dbReference type="EC" id="2.3.2.27" evidence="15"/>
<dbReference type="InterPro" id="IPR013915">
    <property type="entry name" value="Prp19_cc"/>
</dbReference>
<dbReference type="Proteomes" id="UP000245942">
    <property type="component" value="Unassembled WGS sequence"/>
</dbReference>
<dbReference type="PROSITE" id="PS51698">
    <property type="entry name" value="U_BOX"/>
    <property type="match status" value="1"/>
</dbReference>
<evidence type="ECO:0000256" key="11">
    <source>
        <dbReference type="ARBA" id="ARBA00023187"/>
    </source>
</evidence>
<evidence type="ECO:0000256" key="7">
    <source>
        <dbReference type="ARBA" id="ARBA00022728"/>
    </source>
</evidence>
<organism evidence="18 19">
    <name type="scientific">Pseudomicrostroma glucosiphilum</name>
    <dbReference type="NCBI Taxonomy" id="1684307"/>
    <lineage>
        <taxon>Eukaryota</taxon>
        <taxon>Fungi</taxon>
        <taxon>Dikarya</taxon>
        <taxon>Basidiomycota</taxon>
        <taxon>Ustilaginomycotina</taxon>
        <taxon>Exobasidiomycetes</taxon>
        <taxon>Microstromatales</taxon>
        <taxon>Microstromatales incertae sedis</taxon>
        <taxon>Pseudomicrostroma</taxon>
    </lineage>
</organism>
<comment type="subcellular location">
    <subcellularLocation>
        <location evidence="1 15">Nucleus</location>
    </subcellularLocation>
</comment>
<proteinExistence type="inferred from homology"/>
<evidence type="ECO:0000256" key="13">
    <source>
        <dbReference type="ARBA" id="ARBA00023242"/>
    </source>
</evidence>
<comment type="similarity">
    <text evidence="3 15">Belongs to the WD repeat PRP19 family.</text>
</comment>
<dbReference type="SMART" id="SM00504">
    <property type="entry name" value="Ubox"/>
    <property type="match status" value="1"/>
</dbReference>
<dbReference type="InterPro" id="IPR015943">
    <property type="entry name" value="WD40/YVTN_repeat-like_dom_sf"/>
</dbReference>
<evidence type="ECO:0000256" key="5">
    <source>
        <dbReference type="ARBA" id="ARBA00022664"/>
    </source>
</evidence>
<evidence type="ECO:0000256" key="9">
    <source>
        <dbReference type="ARBA" id="ARBA00022763"/>
    </source>
</evidence>
<keyword evidence="10 15" id="KW-0833">Ubl conjugation pathway</keyword>
<gene>
    <name evidence="18" type="ORF">BCV69DRAFT_280281</name>
</gene>
<dbReference type="InterPro" id="IPR036322">
    <property type="entry name" value="WD40_repeat_dom_sf"/>
</dbReference>
<dbReference type="UniPathway" id="UPA00143"/>
<keyword evidence="6 15" id="KW-0808">Transferase</keyword>
<dbReference type="PANTHER" id="PTHR43995:SF1">
    <property type="entry name" value="PRE-MRNA-PROCESSING FACTOR 19"/>
    <property type="match status" value="1"/>
</dbReference>
<evidence type="ECO:0000313" key="19">
    <source>
        <dbReference type="Proteomes" id="UP000245942"/>
    </source>
</evidence>
<keyword evidence="13 15" id="KW-0539">Nucleus</keyword>
<dbReference type="GO" id="GO:0071006">
    <property type="term" value="C:U2-type catalytic step 1 spliceosome"/>
    <property type="evidence" value="ECO:0007669"/>
    <property type="project" value="TreeGrafter"/>
</dbReference>
<keyword evidence="4 14" id="KW-0853">WD repeat</keyword>
<evidence type="ECO:0000256" key="2">
    <source>
        <dbReference type="ARBA" id="ARBA00004906"/>
    </source>
</evidence>
<dbReference type="InterPro" id="IPR003613">
    <property type="entry name" value="Ubox_domain"/>
</dbReference>
<keyword evidence="5 15" id="KW-0507">mRNA processing</keyword>
<evidence type="ECO:0000256" key="8">
    <source>
        <dbReference type="ARBA" id="ARBA00022737"/>
    </source>
</evidence>
<dbReference type="GO" id="GO:0006281">
    <property type="term" value="P:DNA repair"/>
    <property type="evidence" value="ECO:0007669"/>
    <property type="project" value="UniProtKB-KW"/>
</dbReference>
<comment type="pathway">
    <text evidence="2 15">Protein modification; protein ubiquitination.</text>
</comment>
<evidence type="ECO:0000256" key="12">
    <source>
        <dbReference type="ARBA" id="ARBA00023204"/>
    </source>
</evidence>
<dbReference type="GO" id="GO:0000974">
    <property type="term" value="C:Prp19 complex"/>
    <property type="evidence" value="ECO:0007669"/>
    <property type="project" value="UniProtKB-UniRule"/>
</dbReference>
<evidence type="ECO:0000256" key="15">
    <source>
        <dbReference type="RuleBase" id="RU367101"/>
    </source>
</evidence>
<feature type="domain" description="U-box" evidence="17">
    <location>
        <begin position="1"/>
        <end position="71"/>
    </location>
</feature>
<dbReference type="InterPro" id="IPR001680">
    <property type="entry name" value="WD40_rpt"/>
</dbReference>
<dbReference type="SUPFAM" id="SSF50978">
    <property type="entry name" value="WD40 repeat-like"/>
    <property type="match status" value="1"/>
</dbReference>
<dbReference type="GO" id="GO:0000398">
    <property type="term" value="P:mRNA splicing, via spliceosome"/>
    <property type="evidence" value="ECO:0007669"/>
    <property type="project" value="InterPro"/>
</dbReference>
<dbReference type="Gene3D" id="3.30.40.10">
    <property type="entry name" value="Zinc/RING finger domain, C3HC4 (zinc finger)"/>
    <property type="match status" value="1"/>
</dbReference>
<dbReference type="SMART" id="SM00320">
    <property type="entry name" value="WD40"/>
    <property type="match status" value="6"/>
</dbReference>
<dbReference type="Pfam" id="PF08606">
    <property type="entry name" value="Prp19"/>
    <property type="match status" value="1"/>
</dbReference>
<evidence type="ECO:0000256" key="16">
    <source>
        <dbReference type="SAM" id="Coils"/>
    </source>
</evidence>
<feature type="repeat" description="WD" evidence="14">
    <location>
        <begin position="300"/>
        <end position="327"/>
    </location>
</feature>
<dbReference type="RefSeq" id="XP_025349840.1">
    <property type="nucleotide sequence ID" value="XM_025491558.1"/>
</dbReference>
<dbReference type="OrthoDB" id="687049at2759"/>
<evidence type="ECO:0000256" key="10">
    <source>
        <dbReference type="ARBA" id="ARBA00022786"/>
    </source>
</evidence>
<feature type="coiled-coil region" evidence="16">
    <location>
        <begin position="74"/>
        <end position="101"/>
    </location>
</feature>
<accession>A0A316UBS0</accession>
<name>A0A316UBS0_9BASI</name>
<keyword evidence="9 15" id="KW-0227">DNA damage</keyword>
<dbReference type="GeneID" id="37013292"/>
<keyword evidence="8" id="KW-0677">Repeat</keyword>
<evidence type="ECO:0000256" key="3">
    <source>
        <dbReference type="ARBA" id="ARBA00006388"/>
    </source>
</evidence>
<evidence type="ECO:0000256" key="14">
    <source>
        <dbReference type="PROSITE-ProRule" id="PRU00221"/>
    </source>
</evidence>
<dbReference type="GO" id="GO:0005737">
    <property type="term" value="C:cytoplasm"/>
    <property type="evidence" value="ECO:0007669"/>
    <property type="project" value="TreeGrafter"/>
</dbReference>
<dbReference type="Gene3D" id="2.130.10.10">
    <property type="entry name" value="YVTN repeat-like/Quinoprotein amine dehydrogenase"/>
    <property type="match status" value="1"/>
</dbReference>
<comment type="subunit">
    <text evidence="15">Homotetramer.</text>
</comment>
<sequence>MFCAISGEPPQTPVISTKSGLVFESRLIRKYVDENGKDPITGDDLRESDLVEIKLNPKTAAPRPPTISSIPALLSSLQNEYDATMLEMFNLKRQYENVRQELAHALYSNDAANRVIARLMFERDQAREALANIQSTLGGGVAAATPVAAAADGAGAGVEDAEMAEGPSVGGASLPAEVEAKLDETRDRLSALRKAKSKRKTVAEGYATASDLESFSQKSAATSLHSAKPPGVSSLAISANGKFTLTGGVDKQVHVYDRSTSGSSNKAVANLKGHTKKITHVEFSSNAGAVASGPEANEVPNPAFAVSASEDKTVKVWKLEGDGEVPSYTLLHTLSDFKASISGISIHPSGDLLATVLEDGTWTLHDLSAGSDALLTVPAPAGESADDATGGYEYASVQWHPDGQLLAMGTTGGVVRIWDVKTAAKVATFNVLQGSEGSTGEAVTVDSLDFSENGYSLAVAAKGLASAQVWDLRKLALTTSIPLTSEAAQGALVRFDPSASYLAVATSSQLKVYANKTWKELRVCEVEKAAADGLSGLEWDARTGEVVTVGMDRVMRTFGPAKAE</sequence>
<keyword evidence="19" id="KW-1185">Reference proteome</keyword>
<dbReference type="AlphaFoldDB" id="A0A316UBS0"/>
<dbReference type="EMBL" id="KZ819322">
    <property type="protein sequence ID" value="PWN22680.1"/>
    <property type="molecule type" value="Genomic_DNA"/>
</dbReference>
<evidence type="ECO:0000256" key="1">
    <source>
        <dbReference type="ARBA" id="ARBA00004123"/>
    </source>
</evidence>
<dbReference type="GO" id="GO:0070534">
    <property type="term" value="P:protein K63-linked ubiquitination"/>
    <property type="evidence" value="ECO:0007669"/>
    <property type="project" value="UniProtKB-UniRule"/>
</dbReference>
<dbReference type="GO" id="GO:0061630">
    <property type="term" value="F:ubiquitin protein ligase activity"/>
    <property type="evidence" value="ECO:0007669"/>
    <property type="project" value="UniProtKB-UniRule"/>
</dbReference>
<dbReference type="SUPFAM" id="SSF57850">
    <property type="entry name" value="RING/U-box"/>
    <property type="match status" value="1"/>
</dbReference>
<keyword evidence="7 15" id="KW-0747">Spliceosome</keyword>
<evidence type="ECO:0000259" key="17">
    <source>
        <dbReference type="PROSITE" id="PS51698"/>
    </source>
</evidence>